<evidence type="ECO:0000313" key="5">
    <source>
        <dbReference type="Proteomes" id="UP001237448"/>
    </source>
</evidence>
<dbReference type="EMBL" id="JAUSVK010000001">
    <property type="protein sequence ID" value="MDQ0395756.1"/>
    <property type="molecule type" value="Genomic_DNA"/>
</dbReference>
<dbReference type="EC" id="5.5.1.2" evidence="2"/>
<dbReference type="SUPFAM" id="SSF48557">
    <property type="entry name" value="L-aspartase-like"/>
    <property type="match status" value="1"/>
</dbReference>
<proteinExistence type="inferred from homology"/>
<dbReference type="InterPro" id="IPR022761">
    <property type="entry name" value="Fumarate_lyase_N"/>
</dbReference>
<feature type="domain" description="Fumarate lyase N-terminal" evidence="3">
    <location>
        <begin position="29"/>
        <end position="288"/>
    </location>
</feature>
<dbReference type="NCBIfam" id="NF004631">
    <property type="entry name" value="PRK05975.1"/>
    <property type="match status" value="1"/>
</dbReference>
<dbReference type="InterPro" id="IPR012789">
    <property type="entry name" value="Protocat_PcaB-like"/>
</dbReference>
<evidence type="ECO:0000259" key="3">
    <source>
        <dbReference type="Pfam" id="PF00206"/>
    </source>
</evidence>
<evidence type="ECO:0000256" key="1">
    <source>
        <dbReference type="ARBA" id="ARBA00034772"/>
    </source>
</evidence>
<evidence type="ECO:0000256" key="2">
    <source>
        <dbReference type="NCBIfam" id="TIGR02426"/>
    </source>
</evidence>
<reference evidence="4 5" key="1">
    <citation type="submission" date="2023-07" db="EMBL/GenBank/DDBJ databases">
        <title>Genomic Encyclopedia of Type Strains, Phase IV (KMG-IV): sequencing the most valuable type-strain genomes for metagenomic binning, comparative biology and taxonomic classification.</title>
        <authorList>
            <person name="Goeker M."/>
        </authorList>
    </citation>
    <scope>NUCLEOTIDE SEQUENCE [LARGE SCALE GENOMIC DNA]</scope>
    <source>
        <strain evidence="4 5">DSM 5896</strain>
    </source>
</reference>
<keyword evidence="5" id="KW-1185">Reference proteome</keyword>
<sequence>MSFPLLHALAGDAAIAAFFAEGREIEAMLAFEAALAGAEAEAGIVPAEAAATIETACRGFRPPLDALRAGMAKDGVVGPSFVALLRQAVGEPHGKWLHFGATSQDVVDTGLILRLKPLAAELDARLAGTMEALERLKAAQGATALMAQTRMQRALPFTAADKIDTWLRPLERDRARLAEIAPRLLVVQFGGPVGTRSGLDGKGDLVAERLATRLGLGCAPAWHTARDGIVEFGNWLSLASGTLGKIGADVGLMAQNEVAAVRIAGGGSSSAMPHKSNPVAAEVLIALARFNAGLAGTLQQALVHENERSGAAWTLEWLVLPQMAITTGAALGHARQLIEALRFLPDAQIAQPAAR</sequence>
<dbReference type="InterPro" id="IPR000362">
    <property type="entry name" value="Fumarate_lyase_fam"/>
</dbReference>
<dbReference type="Gene3D" id="1.20.200.10">
    <property type="entry name" value="Fumarase/aspartase (Central domain)"/>
    <property type="match status" value="1"/>
</dbReference>
<dbReference type="NCBIfam" id="TIGR02426">
    <property type="entry name" value="protocat_pcaB"/>
    <property type="match status" value="1"/>
</dbReference>
<dbReference type="Proteomes" id="UP001237448">
    <property type="component" value="Unassembled WGS sequence"/>
</dbReference>
<protein>
    <recommendedName>
        <fullName evidence="2">3-carboxy-cis,cis-muconate cycloisomerase</fullName>
        <ecNumber evidence="2">5.5.1.2</ecNumber>
    </recommendedName>
</protein>
<dbReference type="Pfam" id="PF00206">
    <property type="entry name" value="Lyase_1"/>
    <property type="match status" value="1"/>
</dbReference>
<organism evidence="4 5">
    <name type="scientific">Labrys monachus</name>
    <dbReference type="NCBI Taxonomy" id="217067"/>
    <lineage>
        <taxon>Bacteria</taxon>
        <taxon>Pseudomonadati</taxon>
        <taxon>Pseudomonadota</taxon>
        <taxon>Alphaproteobacteria</taxon>
        <taxon>Hyphomicrobiales</taxon>
        <taxon>Xanthobacteraceae</taxon>
        <taxon>Labrys</taxon>
    </lineage>
</organism>
<dbReference type="PANTHER" id="PTHR43172">
    <property type="entry name" value="ADENYLOSUCCINATE LYASE"/>
    <property type="match status" value="1"/>
</dbReference>
<dbReference type="InterPro" id="IPR008948">
    <property type="entry name" value="L-Aspartase-like"/>
</dbReference>
<dbReference type="PRINTS" id="PR00149">
    <property type="entry name" value="FUMRATELYASE"/>
</dbReference>
<keyword evidence="4" id="KW-0413">Isomerase</keyword>
<comment type="similarity">
    <text evidence="1">Belongs to the class-II fumarase/aspartase family.</text>
</comment>
<accession>A0ABU0FME0</accession>
<dbReference type="PANTHER" id="PTHR43172:SF2">
    <property type="entry name" value="ADENYLOSUCCINATE LYASE C-TERMINAL DOMAIN-CONTAINING PROTEIN"/>
    <property type="match status" value="1"/>
</dbReference>
<name>A0ABU0FME0_9HYPH</name>
<gene>
    <name evidence="4" type="ORF">J3R73_005548</name>
</gene>
<evidence type="ECO:0000313" key="4">
    <source>
        <dbReference type="EMBL" id="MDQ0395756.1"/>
    </source>
</evidence>
<dbReference type="GO" id="GO:0047472">
    <property type="term" value="F:3-carboxy-cis,cis-muconate cycloisomerase activity"/>
    <property type="evidence" value="ECO:0007669"/>
    <property type="project" value="UniProtKB-EC"/>
</dbReference>
<dbReference type="PRINTS" id="PR00145">
    <property type="entry name" value="ARGSUCLYASE"/>
</dbReference>
<dbReference type="RefSeq" id="WP_307434949.1">
    <property type="nucleotide sequence ID" value="NZ_JAUSVK010000001.1"/>
</dbReference>
<comment type="caution">
    <text evidence="4">The sequence shown here is derived from an EMBL/GenBank/DDBJ whole genome shotgun (WGS) entry which is preliminary data.</text>
</comment>